<dbReference type="Proteomes" id="UP001610063">
    <property type="component" value="Unassembled WGS sequence"/>
</dbReference>
<organism evidence="1 2">
    <name type="scientific">Marinoscillum luteum</name>
    <dbReference type="NCBI Taxonomy" id="861051"/>
    <lineage>
        <taxon>Bacteria</taxon>
        <taxon>Pseudomonadati</taxon>
        <taxon>Bacteroidota</taxon>
        <taxon>Cytophagia</taxon>
        <taxon>Cytophagales</taxon>
        <taxon>Reichenbachiellaceae</taxon>
        <taxon>Marinoscillum</taxon>
    </lineage>
</organism>
<gene>
    <name evidence="1" type="ORF">ACHKAR_16730</name>
</gene>
<name>A0ABW7NCU9_9BACT</name>
<protein>
    <submittedName>
        <fullName evidence="1">Uncharacterized protein</fullName>
    </submittedName>
</protein>
<dbReference type="EMBL" id="JBIPKE010000019">
    <property type="protein sequence ID" value="MFH6985101.1"/>
    <property type="molecule type" value="Genomic_DNA"/>
</dbReference>
<evidence type="ECO:0000313" key="2">
    <source>
        <dbReference type="Proteomes" id="UP001610063"/>
    </source>
</evidence>
<reference evidence="1 2" key="1">
    <citation type="journal article" date="2013" name="Int. J. Syst. Evol. Microbiol.">
        <title>Marinoscillum luteum sp. nov., isolated from marine sediment.</title>
        <authorList>
            <person name="Cha I.T."/>
            <person name="Park S.J."/>
            <person name="Kim S.J."/>
            <person name="Kim J.G."/>
            <person name="Jung M.Y."/>
            <person name="Shin K.S."/>
            <person name="Kwon K.K."/>
            <person name="Yang S.H."/>
            <person name="Seo Y.S."/>
            <person name="Rhee S.K."/>
        </authorList>
    </citation>
    <scope>NUCLEOTIDE SEQUENCE [LARGE SCALE GENOMIC DNA]</scope>
    <source>
        <strain evidence="1 2">KCTC 23939</strain>
    </source>
</reference>
<keyword evidence="2" id="KW-1185">Reference proteome</keyword>
<evidence type="ECO:0000313" key="1">
    <source>
        <dbReference type="EMBL" id="MFH6985101.1"/>
    </source>
</evidence>
<accession>A0ABW7NCU9</accession>
<dbReference type="RefSeq" id="WP_395418568.1">
    <property type="nucleotide sequence ID" value="NZ_JBIPKE010000019.1"/>
</dbReference>
<sequence>MLPGDSLVFLRYHQAEDKENVMDDEYAEALYFQVPDTTQFHYEGADQLRQLKIRLYPYCFCMEAVGNTIEGGKISGTRSNGNWRISADIDLRIIYAYDQDSTYLGQRINRTFSGTFHQEAIPAGR</sequence>
<comment type="caution">
    <text evidence="1">The sequence shown here is derived from an EMBL/GenBank/DDBJ whole genome shotgun (WGS) entry which is preliminary data.</text>
</comment>
<proteinExistence type="predicted"/>